<dbReference type="PROSITE" id="PS00801">
    <property type="entry name" value="TRANSKETOLASE_1"/>
    <property type="match status" value="1"/>
</dbReference>
<comment type="pathway">
    <text evidence="1 10">Metabolic intermediate biosynthesis; 1-deoxy-D-xylulose 5-phosphate biosynthesis; 1-deoxy-D-xylulose 5-phosphate from D-glyceraldehyde 3-phosphate and pyruvate: step 1/1.</text>
</comment>
<evidence type="ECO:0000259" key="11">
    <source>
        <dbReference type="SMART" id="SM00861"/>
    </source>
</evidence>
<dbReference type="GO" id="GO:0019288">
    <property type="term" value="P:isopentenyl diphosphate biosynthetic process, methylerythritol 4-phosphate pathway"/>
    <property type="evidence" value="ECO:0007669"/>
    <property type="project" value="TreeGrafter"/>
</dbReference>
<feature type="binding site" evidence="10">
    <location>
        <position position="188"/>
    </location>
    <ligand>
        <name>Mg(2+)</name>
        <dbReference type="ChEBI" id="CHEBI:18420"/>
    </ligand>
</feature>
<dbReference type="HAMAP" id="MF_00315">
    <property type="entry name" value="DXP_synth"/>
    <property type="match status" value="1"/>
</dbReference>
<dbReference type="GO" id="GO:0005829">
    <property type="term" value="C:cytosol"/>
    <property type="evidence" value="ECO:0007669"/>
    <property type="project" value="TreeGrafter"/>
</dbReference>
<dbReference type="PANTHER" id="PTHR43322:SF5">
    <property type="entry name" value="1-DEOXY-D-XYLULOSE-5-PHOSPHATE SYNTHASE, CHLOROPLASTIC"/>
    <property type="match status" value="1"/>
</dbReference>
<dbReference type="Proteomes" id="UP000617628">
    <property type="component" value="Unassembled WGS sequence"/>
</dbReference>
<reference evidence="12" key="1">
    <citation type="submission" date="2021-01" db="EMBL/GenBank/DDBJ databases">
        <title>Modified the classification status of verrucomicrobia.</title>
        <authorList>
            <person name="Feng X."/>
        </authorList>
    </citation>
    <scope>NUCLEOTIDE SEQUENCE</scope>
    <source>
        <strain evidence="12">KCTC 13126</strain>
    </source>
</reference>
<protein>
    <recommendedName>
        <fullName evidence="10">1-deoxy-D-xylulose-5-phosphate synthase</fullName>
        <ecNumber evidence="10">2.2.1.7</ecNumber>
    </recommendedName>
    <alternativeName>
        <fullName evidence="10">1-deoxyxylulose-5-phosphate synthase</fullName>
        <shortName evidence="10">DXP synthase</shortName>
        <shortName evidence="10">DXPS</shortName>
    </alternativeName>
</protein>
<gene>
    <name evidence="10" type="primary">dxs</name>
    <name evidence="12" type="ORF">JIN87_12650</name>
</gene>
<feature type="binding site" evidence="10">
    <location>
        <position position="381"/>
    </location>
    <ligand>
        <name>thiamine diphosphate</name>
        <dbReference type="ChEBI" id="CHEBI:58937"/>
    </ligand>
</feature>
<dbReference type="NCBIfam" id="TIGR00204">
    <property type="entry name" value="dxs"/>
    <property type="match status" value="1"/>
</dbReference>
<dbReference type="InterPro" id="IPR049557">
    <property type="entry name" value="Transketolase_CS"/>
</dbReference>
<evidence type="ECO:0000256" key="5">
    <source>
        <dbReference type="ARBA" id="ARBA00022723"/>
    </source>
</evidence>
<comment type="cofactor">
    <cofactor evidence="10">
        <name>Mg(2+)</name>
        <dbReference type="ChEBI" id="CHEBI:18420"/>
    </cofactor>
    <text evidence="10">Binds 1 Mg(2+) ion per subunit.</text>
</comment>
<dbReference type="CDD" id="cd07033">
    <property type="entry name" value="TPP_PYR_DXS_TK_like"/>
    <property type="match status" value="1"/>
</dbReference>
<dbReference type="Pfam" id="PF13292">
    <property type="entry name" value="DXP_synthase_N"/>
    <property type="match status" value="1"/>
</dbReference>
<dbReference type="PROSITE" id="PS00802">
    <property type="entry name" value="TRANSKETOLASE_2"/>
    <property type="match status" value="1"/>
</dbReference>
<dbReference type="EMBL" id="JAENIL010000021">
    <property type="protein sequence ID" value="MBK1877719.1"/>
    <property type="molecule type" value="Genomic_DNA"/>
</dbReference>
<feature type="binding site" evidence="10">
    <location>
        <position position="188"/>
    </location>
    <ligand>
        <name>thiamine diphosphate</name>
        <dbReference type="ChEBI" id="CHEBI:58937"/>
    </ligand>
</feature>
<feature type="binding site" evidence="10">
    <location>
        <position position="298"/>
    </location>
    <ligand>
        <name>thiamine diphosphate</name>
        <dbReference type="ChEBI" id="CHEBI:58937"/>
    </ligand>
</feature>
<keyword evidence="5 10" id="KW-0479">Metal-binding</keyword>
<sequence>MNDDTQNNAPSESYPLLSKIKGASDLRELSQEQLETLAQEIRDRLINVTSVNGGHLGPNLGVVELSIALHLVFNTPQDQFVFDTSHQGYVHKLLTGRNGPEFDGIRSSKGLSGFLSRDESDHDAFGAGHAGTALSAALGMATARDATGSDDHVVAVCGDAAFTCGITMEALNNVAESTKRLVIILNDNEWSIAKNVGAISKYLNELITNPIYNRLHHDFGSFLKNVPGGDSLVKLGKKAERGWKSMVVPSSLFEKFGVRYLGPIDGHDLPLVTRYLEFARESHEPVIVHVVTKKGKGYKPAIDFPERFHGTSPFAIESGKSNGSAKPTPPNYQDVFGKAMVKFAKADTKKVAITGAMPSGTGLIHLSNEVPEQFYDVGIAEEHAVLFAAGMATRGLRPVCAIYSTFLQRAFDQIIHDVCLQKLPVVFCMDRAGLSPNDGATHHGLFDISYLRMVPNLITMQPKDEDELVDMMQTAFDQDLPAFIRYPRGAGEGVTIKDEPKPLTIGKAEILSDGSDIVIWALGPMIKDALALKKKIEAEDGLSVGVINARFIKPLDTELLLAQAKQCRLLVTMEDGIRTGGFGSLVAETLSDEDVTTPLVRIGWPDEFVGHGDSVSDLRARHGLAPEDMLANIRAKLKTVDV</sequence>
<evidence type="ECO:0000256" key="8">
    <source>
        <dbReference type="ARBA" id="ARBA00023052"/>
    </source>
</evidence>
<dbReference type="CDD" id="cd02007">
    <property type="entry name" value="TPP_DXS"/>
    <property type="match status" value="1"/>
</dbReference>
<evidence type="ECO:0000256" key="2">
    <source>
        <dbReference type="ARBA" id="ARBA00011081"/>
    </source>
</evidence>
<dbReference type="EC" id="2.2.1.7" evidence="10"/>
<evidence type="ECO:0000256" key="4">
    <source>
        <dbReference type="ARBA" id="ARBA00022679"/>
    </source>
</evidence>
<dbReference type="InterPro" id="IPR029061">
    <property type="entry name" value="THDP-binding"/>
</dbReference>
<evidence type="ECO:0000256" key="3">
    <source>
        <dbReference type="ARBA" id="ARBA00011738"/>
    </source>
</evidence>
<dbReference type="AlphaFoldDB" id="A0A934S1H7"/>
<keyword evidence="8 10" id="KW-0786">Thiamine pyrophosphate</keyword>
<evidence type="ECO:0000256" key="7">
    <source>
        <dbReference type="ARBA" id="ARBA00022977"/>
    </source>
</evidence>
<comment type="caution">
    <text evidence="12">The sequence shown here is derived from an EMBL/GenBank/DDBJ whole genome shotgun (WGS) entry which is preliminary data.</text>
</comment>
<feature type="binding site" evidence="10">
    <location>
        <begin position="160"/>
        <end position="161"/>
    </location>
    <ligand>
        <name>thiamine diphosphate</name>
        <dbReference type="ChEBI" id="CHEBI:58937"/>
    </ligand>
</feature>
<dbReference type="InterPro" id="IPR009014">
    <property type="entry name" value="Transketo_C/PFOR_II"/>
</dbReference>
<feature type="binding site" evidence="10">
    <location>
        <begin position="128"/>
        <end position="130"/>
    </location>
    <ligand>
        <name>thiamine diphosphate</name>
        <dbReference type="ChEBI" id="CHEBI:58937"/>
    </ligand>
</feature>
<comment type="function">
    <text evidence="10">Catalyzes the acyloin condensation reaction between C atoms 2 and 3 of pyruvate and glyceraldehyde 3-phosphate to yield 1-deoxy-D-xylulose-5-phosphate (DXP).</text>
</comment>
<comment type="cofactor">
    <cofactor evidence="10">
        <name>thiamine diphosphate</name>
        <dbReference type="ChEBI" id="CHEBI:58937"/>
    </cofactor>
    <text evidence="10">Binds 1 thiamine pyrophosphate per subunit.</text>
</comment>
<feature type="binding site" evidence="10">
    <location>
        <position position="86"/>
    </location>
    <ligand>
        <name>thiamine diphosphate</name>
        <dbReference type="ChEBI" id="CHEBI:58937"/>
    </ligand>
</feature>
<evidence type="ECO:0000256" key="1">
    <source>
        <dbReference type="ARBA" id="ARBA00004980"/>
    </source>
</evidence>
<evidence type="ECO:0000256" key="9">
    <source>
        <dbReference type="ARBA" id="ARBA00023229"/>
    </source>
</evidence>
<dbReference type="Gene3D" id="3.40.50.970">
    <property type="match status" value="2"/>
</dbReference>
<dbReference type="Pfam" id="PF02780">
    <property type="entry name" value="Transketolase_C"/>
    <property type="match status" value="1"/>
</dbReference>
<keyword evidence="9 10" id="KW-0414">Isoprene biosynthesis</keyword>
<dbReference type="GO" id="GO:0030976">
    <property type="term" value="F:thiamine pyrophosphate binding"/>
    <property type="evidence" value="ECO:0007669"/>
    <property type="project" value="UniProtKB-UniRule"/>
</dbReference>
<feature type="domain" description="Transketolase-like pyrimidine-binding" evidence="11">
    <location>
        <begin position="330"/>
        <end position="494"/>
    </location>
</feature>
<dbReference type="SUPFAM" id="SSF52922">
    <property type="entry name" value="TK C-terminal domain-like"/>
    <property type="match status" value="1"/>
</dbReference>
<dbReference type="PANTHER" id="PTHR43322">
    <property type="entry name" value="1-D-DEOXYXYLULOSE 5-PHOSPHATE SYNTHASE-RELATED"/>
    <property type="match status" value="1"/>
</dbReference>
<dbReference type="RefSeq" id="WP_200355931.1">
    <property type="nucleotide sequence ID" value="NZ_JAENIL010000021.1"/>
</dbReference>
<evidence type="ECO:0000256" key="10">
    <source>
        <dbReference type="HAMAP-Rule" id="MF_00315"/>
    </source>
</evidence>
<accession>A0A934S1H7</accession>
<dbReference type="GO" id="GO:0016114">
    <property type="term" value="P:terpenoid biosynthetic process"/>
    <property type="evidence" value="ECO:0007669"/>
    <property type="project" value="UniProtKB-UniRule"/>
</dbReference>
<dbReference type="InterPro" id="IPR005475">
    <property type="entry name" value="Transketolase-like_Pyr-bd"/>
</dbReference>
<organism evidence="12 13">
    <name type="scientific">Pelagicoccus mobilis</name>
    <dbReference type="NCBI Taxonomy" id="415221"/>
    <lineage>
        <taxon>Bacteria</taxon>
        <taxon>Pseudomonadati</taxon>
        <taxon>Verrucomicrobiota</taxon>
        <taxon>Opitutia</taxon>
        <taxon>Puniceicoccales</taxon>
        <taxon>Pelagicoccaceae</taxon>
        <taxon>Pelagicoccus</taxon>
    </lineage>
</organism>
<proteinExistence type="inferred from homology"/>
<evidence type="ECO:0000256" key="6">
    <source>
        <dbReference type="ARBA" id="ARBA00022842"/>
    </source>
</evidence>
<comment type="catalytic activity">
    <reaction evidence="10">
        <text>D-glyceraldehyde 3-phosphate + pyruvate + H(+) = 1-deoxy-D-xylulose 5-phosphate + CO2</text>
        <dbReference type="Rhea" id="RHEA:12605"/>
        <dbReference type="ChEBI" id="CHEBI:15361"/>
        <dbReference type="ChEBI" id="CHEBI:15378"/>
        <dbReference type="ChEBI" id="CHEBI:16526"/>
        <dbReference type="ChEBI" id="CHEBI:57792"/>
        <dbReference type="ChEBI" id="CHEBI:59776"/>
        <dbReference type="EC" id="2.2.1.7"/>
    </reaction>
</comment>
<dbReference type="Gene3D" id="3.40.50.920">
    <property type="match status" value="1"/>
</dbReference>
<dbReference type="FunFam" id="3.40.50.970:FF:000005">
    <property type="entry name" value="1-deoxy-D-xylulose-5-phosphate synthase"/>
    <property type="match status" value="1"/>
</dbReference>
<dbReference type="SUPFAM" id="SSF52518">
    <property type="entry name" value="Thiamin diphosphate-binding fold (THDP-binding)"/>
    <property type="match status" value="2"/>
</dbReference>
<comment type="subunit">
    <text evidence="3 10">Homodimer.</text>
</comment>
<evidence type="ECO:0000313" key="12">
    <source>
        <dbReference type="EMBL" id="MBK1877719.1"/>
    </source>
</evidence>
<keyword evidence="7 10" id="KW-0784">Thiamine biosynthesis</keyword>
<feature type="binding site" evidence="10">
    <location>
        <position position="159"/>
    </location>
    <ligand>
        <name>Mg(2+)</name>
        <dbReference type="ChEBI" id="CHEBI:18420"/>
    </ligand>
</feature>
<comment type="similarity">
    <text evidence="2 10">Belongs to the transketolase family. DXPS subfamily.</text>
</comment>
<dbReference type="NCBIfam" id="NF003933">
    <property type="entry name" value="PRK05444.2-2"/>
    <property type="match status" value="1"/>
</dbReference>
<keyword evidence="13" id="KW-1185">Reference proteome</keyword>
<dbReference type="InterPro" id="IPR033248">
    <property type="entry name" value="Transketolase_C"/>
</dbReference>
<dbReference type="Pfam" id="PF02779">
    <property type="entry name" value="Transket_pyr"/>
    <property type="match status" value="1"/>
</dbReference>
<dbReference type="SMART" id="SM00861">
    <property type="entry name" value="Transket_pyr"/>
    <property type="match status" value="1"/>
</dbReference>
<keyword evidence="6 10" id="KW-0460">Magnesium</keyword>
<dbReference type="InterPro" id="IPR020826">
    <property type="entry name" value="Transketolase_BS"/>
</dbReference>
<dbReference type="GO" id="GO:0009228">
    <property type="term" value="P:thiamine biosynthetic process"/>
    <property type="evidence" value="ECO:0007669"/>
    <property type="project" value="UniProtKB-UniRule"/>
</dbReference>
<dbReference type="GO" id="GO:0008661">
    <property type="term" value="F:1-deoxy-D-xylulose-5-phosphate synthase activity"/>
    <property type="evidence" value="ECO:0007669"/>
    <property type="project" value="UniProtKB-UniRule"/>
</dbReference>
<dbReference type="GO" id="GO:0000287">
    <property type="term" value="F:magnesium ion binding"/>
    <property type="evidence" value="ECO:0007669"/>
    <property type="project" value="UniProtKB-UniRule"/>
</dbReference>
<dbReference type="InterPro" id="IPR005477">
    <property type="entry name" value="Dxylulose-5-P_synthase"/>
</dbReference>
<evidence type="ECO:0000313" key="13">
    <source>
        <dbReference type="Proteomes" id="UP000617628"/>
    </source>
</evidence>
<keyword evidence="4 10" id="KW-0808">Transferase</keyword>
<name>A0A934S1H7_9BACT</name>